<feature type="region of interest" description="Disordered" evidence="6">
    <location>
        <begin position="44"/>
        <end position="88"/>
    </location>
</feature>
<feature type="domain" description="Glucose-methanol-choline oxidoreductase C-terminal" evidence="8">
    <location>
        <begin position="391"/>
        <end position="499"/>
    </location>
</feature>
<comment type="cofactor">
    <cofactor evidence="1">
        <name>FAD</name>
        <dbReference type="ChEBI" id="CHEBI:57692"/>
    </cofactor>
</comment>
<keyword evidence="4" id="KW-0274">FAD</keyword>
<evidence type="ECO:0000256" key="2">
    <source>
        <dbReference type="ARBA" id="ARBA00010790"/>
    </source>
</evidence>
<reference evidence="9 10" key="1">
    <citation type="submission" date="2017-10" db="EMBL/GenBank/DDBJ databases">
        <title>Sequencing the genomes of 1000 actinobacteria strains.</title>
        <authorList>
            <person name="Klenk H.-P."/>
        </authorList>
    </citation>
    <scope>NUCLEOTIDE SEQUENCE [LARGE SCALE GENOMIC DNA]</scope>
    <source>
        <strain evidence="9 10">DSM 21798</strain>
    </source>
</reference>
<organism evidence="9 10">
    <name type="scientific">Paramicrobacterium agarici</name>
    <dbReference type="NCBI Taxonomy" id="630514"/>
    <lineage>
        <taxon>Bacteria</taxon>
        <taxon>Bacillati</taxon>
        <taxon>Actinomycetota</taxon>
        <taxon>Actinomycetes</taxon>
        <taxon>Micrococcales</taxon>
        <taxon>Microbacteriaceae</taxon>
        <taxon>Paramicrobacterium</taxon>
    </lineage>
</organism>
<evidence type="ECO:0000313" key="10">
    <source>
        <dbReference type="Proteomes" id="UP000221369"/>
    </source>
</evidence>
<dbReference type="InterPro" id="IPR000172">
    <property type="entry name" value="GMC_OxRdtase_N"/>
</dbReference>
<dbReference type="Pfam" id="PF00732">
    <property type="entry name" value="GMC_oxred_N"/>
    <property type="match status" value="1"/>
</dbReference>
<evidence type="ECO:0000256" key="1">
    <source>
        <dbReference type="ARBA" id="ARBA00001974"/>
    </source>
</evidence>
<keyword evidence="3" id="KW-0285">Flavoprotein</keyword>
<dbReference type="Proteomes" id="UP000221369">
    <property type="component" value="Unassembled WGS sequence"/>
</dbReference>
<comment type="caution">
    <text evidence="9">The sequence shown here is derived from an EMBL/GenBank/DDBJ whole genome shotgun (WGS) entry which is preliminary data.</text>
</comment>
<evidence type="ECO:0000256" key="3">
    <source>
        <dbReference type="ARBA" id="ARBA00022630"/>
    </source>
</evidence>
<protein>
    <submittedName>
        <fullName evidence="9">Choline dehydrogenase-like flavoprotein</fullName>
    </submittedName>
</protein>
<proteinExistence type="inferred from homology"/>
<evidence type="ECO:0000256" key="6">
    <source>
        <dbReference type="SAM" id="MobiDB-lite"/>
    </source>
</evidence>
<dbReference type="InterPro" id="IPR051473">
    <property type="entry name" value="P2Ox-like"/>
</dbReference>
<evidence type="ECO:0000259" key="7">
    <source>
        <dbReference type="Pfam" id="PF00732"/>
    </source>
</evidence>
<keyword evidence="10" id="KW-1185">Reference proteome</keyword>
<dbReference type="GO" id="GO:0050660">
    <property type="term" value="F:flavin adenine dinucleotide binding"/>
    <property type="evidence" value="ECO:0007669"/>
    <property type="project" value="InterPro"/>
</dbReference>
<dbReference type="PANTHER" id="PTHR42784:SF1">
    <property type="entry name" value="PYRANOSE 2-OXIDASE"/>
    <property type="match status" value="1"/>
</dbReference>
<evidence type="ECO:0000256" key="4">
    <source>
        <dbReference type="ARBA" id="ARBA00022827"/>
    </source>
</evidence>
<dbReference type="Gene3D" id="3.50.50.60">
    <property type="entry name" value="FAD/NAD(P)-binding domain"/>
    <property type="match status" value="3"/>
</dbReference>
<evidence type="ECO:0000259" key="8">
    <source>
        <dbReference type="Pfam" id="PF05199"/>
    </source>
</evidence>
<keyword evidence="5" id="KW-0560">Oxidoreductase</keyword>
<evidence type="ECO:0000256" key="5">
    <source>
        <dbReference type="ARBA" id="ARBA00023002"/>
    </source>
</evidence>
<gene>
    <name evidence="9" type="ORF">ATJ78_0836</name>
</gene>
<accession>A0A2A9DT00</accession>
<dbReference type="InterPro" id="IPR036188">
    <property type="entry name" value="FAD/NAD-bd_sf"/>
</dbReference>
<dbReference type="GO" id="GO:0016614">
    <property type="term" value="F:oxidoreductase activity, acting on CH-OH group of donors"/>
    <property type="evidence" value="ECO:0007669"/>
    <property type="project" value="InterPro"/>
</dbReference>
<dbReference type="EMBL" id="PDJE01000001">
    <property type="protein sequence ID" value="PFG29917.1"/>
    <property type="molecule type" value="Genomic_DNA"/>
</dbReference>
<dbReference type="SUPFAM" id="SSF51905">
    <property type="entry name" value="FAD/NAD(P)-binding domain"/>
    <property type="match status" value="1"/>
</dbReference>
<dbReference type="PANTHER" id="PTHR42784">
    <property type="entry name" value="PYRANOSE 2-OXIDASE"/>
    <property type="match status" value="1"/>
</dbReference>
<name>A0A2A9DT00_9MICO</name>
<dbReference type="SUPFAM" id="SSF54373">
    <property type="entry name" value="FAD-linked reductases, C-terminal domain"/>
    <property type="match status" value="1"/>
</dbReference>
<sequence length="509" mass="53972">MTRNTVDVVVVGSGPAGTAFARTLAESAPETSILMVECGPLVASPPGRHVRRTGDAADRERAQVASQGPLGSRRGLPPPRAISPDAEGRLPIGVRPGTFLISDGMVASDSKGFPAGAMSSNVGGMGAHWSCACPAPGEGELIPFIPPDEFAHDFAAGYRLLSVTQRAFDDSELAMGVQTAIGAKFDSFVKRPVQAMPLALTPDADGRLGFAGTEKLLERLLASPSERFELRANTLATSLVREGDRVVGVQLRNLVSGEEYRVSSGHVFVAADAYRTPQLMYASGIRPQALGRYVNDHLDARSFVQLDDRFRELARGESEASAGGLDRDAGVTWIPYDRENFPFSVQVMQLDASPIALDEHASPWPGSYVGVVLFGCKDLDTRDRIGFSDRETDAYGMPALRIHYQLNDRDHATVHNMMGAHENIRDALGSFVGGGPALLQDGASYHIMGSVRMGETDDGASVCDSFGRVWGVDGLSVGGNGVIPTPTACNPTATSVALAVRAAAHIAQN</sequence>
<dbReference type="AlphaFoldDB" id="A0A2A9DT00"/>
<evidence type="ECO:0000313" key="9">
    <source>
        <dbReference type="EMBL" id="PFG29917.1"/>
    </source>
</evidence>
<feature type="compositionally biased region" description="Basic and acidic residues" evidence="6">
    <location>
        <begin position="52"/>
        <end position="62"/>
    </location>
</feature>
<dbReference type="Pfam" id="PF05199">
    <property type="entry name" value="GMC_oxred_C"/>
    <property type="match status" value="1"/>
</dbReference>
<dbReference type="InterPro" id="IPR007867">
    <property type="entry name" value="GMC_OxRtase_C"/>
</dbReference>
<comment type="similarity">
    <text evidence="2">Belongs to the GMC oxidoreductase family.</text>
</comment>
<feature type="domain" description="Glucose-methanol-choline oxidoreductase N-terminal" evidence="7">
    <location>
        <begin position="234"/>
        <end position="298"/>
    </location>
</feature>